<accession>A0AAD8AI87</accession>
<dbReference type="EMBL" id="JASPKZ010000710">
    <property type="protein sequence ID" value="KAJ9599673.1"/>
    <property type="molecule type" value="Genomic_DNA"/>
</dbReference>
<proteinExistence type="predicted"/>
<protein>
    <recommendedName>
        <fullName evidence="1">Rabaptin coiled-coil domain-containing protein</fullName>
    </recommendedName>
</protein>
<name>A0AAD8AI87_DIPPU</name>
<evidence type="ECO:0000313" key="3">
    <source>
        <dbReference type="Proteomes" id="UP001233999"/>
    </source>
</evidence>
<dbReference type="InterPro" id="IPR018514">
    <property type="entry name" value="Rabaptin_CC"/>
</dbReference>
<reference evidence="2" key="1">
    <citation type="journal article" date="2023" name="IScience">
        <title>Live-bearing cockroach genome reveals convergent evolutionary mechanisms linked to viviparity in insects and beyond.</title>
        <authorList>
            <person name="Fouks B."/>
            <person name="Harrison M.C."/>
            <person name="Mikhailova A.A."/>
            <person name="Marchal E."/>
            <person name="English S."/>
            <person name="Carruthers M."/>
            <person name="Jennings E.C."/>
            <person name="Chiamaka E.L."/>
            <person name="Frigard R.A."/>
            <person name="Pippel M."/>
            <person name="Attardo G.M."/>
            <person name="Benoit J.B."/>
            <person name="Bornberg-Bauer E."/>
            <person name="Tobe S.S."/>
        </authorList>
    </citation>
    <scope>NUCLEOTIDE SEQUENCE</scope>
    <source>
        <strain evidence="2">Stay&amp;Tobe</strain>
    </source>
</reference>
<comment type="caution">
    <text evidence="2">The sequence shown here is derived from an EMBL/GenBank/DDBJ whole genome shotgun (WGS) entry which is preliminary data.</text>
</comment>
<feature type="domain" description="Rabaptin coiled-coil" evidence="1">
    <location>
        <begin position="2"/>
        <end position="49"/>
    </location>
</feature>
<organism evidence="2 3">
    <name type="scientific">Diploptera punctata</name>
    <name type="common">Pacific beetle cockroach</name>
    <dbReference type="NCBI Taxonomy" id="6984"/>
    <lineage>
        <taxon>Eukaryota</taxon>
        <taxon>Metazoa</taxon>
        <taxon>Ecdysozoa</taxon>
        <taxon>Arthropoda</taxon>
        <taxon>Hexapoda</taxon>
        <taxon>Insecta</taxon>
        <taxon>Pterygota</taxon>
        <taxon>Neoptera</taxon>
        <taxon>Polyneoptera</taxon>
        <taxon>Dictyoptera</taxon>
        <taxon>Blattodea</taxon>
        <taxon>Blaberoidea</taxon>
        <taxon>Blaberidae</taxon>
        <taxon>Diplopterinae</taxon>
        <taxon>Diploptera</taxon>
    </lineage>
</organism>
<dbReference type="GO" id="GO:0006897">
    <property type="term" value="P:endocytosis"/>
    <property type="evidence" value="ECO:0007669"/>
    <property type="project" value="InterPro"/>
</dbReference>
<dbReference type="InterPro" id="IPR003914">
    <property type="entry name" value="Rabaptin"/>
</dbReference>
<gene>
    <name evidence="2" type="ORF">L9F63_026479</name>
</gene>
<evidence type="ECO:0000259" key="1">
    <source>
        <dbReference type="Pfam" id="PF03528"/>
    </source>
</evidence>
<dbReference type="PANTHER" id="PTHR31179:SF7">
    <property type="entry name" value="FYVE-TYPE DOMAIN-CONTAINING PROTEIN"/>
    <property type="match status" value="1"/>
</dbReference>
<dbReference type="AlphaFoldDB" id="A0AAD8AI87"/>
<keyword evidence="3" id="KW-1185">Reference proteome</keyword>
<reference evidence="2" key="2">
    <citation type="submission" date="2023-05" db="EMBL/GenBank/DDBJ databases">
        <authorList>
            <person name="Fouks B."/>
        </authorList>
    </citation>
    <scope>NUCLEOTIDE SEQUENCE</scope>
    <source>
        <strain evidence="2">Stay&amp;Tobe</strain>
        <tissue evidence="2">Testes</tissue>
    </source>
</reference>
<dbReference type="Proteomes" id="UP001233999">
    <property type="component" value="Unassembled WGS sequence"/>
</dbReference>
<feature type="non-terminal residue" evidence="2">
    <location>
        <position position="71"/>
    </location>
</feature>
<dbReference type="GO" id="GO:0005096">
    <property type="term" value="F:GTPase activator activity"/>
    <property type="evidence" value="ECO:0007669"/>
    <property type="project" value="InterPro"/>
</dbReference>
<sequence>KLEVSIYRAQEDAEVLRSLVIPLEEEIQALKEKLRYTDQQLRKYEGDKVVSPSRDNSGEFIRNKTTKLQVV</sequence>
<dbReference type="Pfam" id="PF03528">
    <property type="entry name" value="Rabaptin"/>
    <property type="match status" value="1"/>
</dbReference>
<dbReference type="GO" id="GO:0008083">
    <property type="term" value="F:growth factor activity"/>
    <property type="evidence" value="ECO:0007669"/>
    <property type="project" value="InterPro"/>
</dbReference>
<evidence type="ECO:0000313" key="2">
    <source>
        <dbReference type="EMBL" id="KAJ9599673.1"/>
    </source>
</evidence>
<dbReference type="PANTHER" id="PTHR31179">
    <property type="entry name" value="RAB GTPASE-BINDING EFFECTOR PROTEIN"/>
    <property type="match status" value="1"/>
</dbReference>